<feature type="transmembrane region" description="Helical" evidence="1">
    <location>
        <begin position="94"/>
        <end position="111"/>
    </location>
</feature>
<feature type="transmembrane region" description="Helical" evidence="1">
    <location>
        <begin position="235"/>
        <end position="253"/>
    </location>
</feature>
<feature type="transmembrane region" description="Helical" evidence="1">
    <location>
        <begin position="186"/>
        <end position="201"/>
    </location>
</feature>
<evidence type="ECO:0008006" key="4">
    <source>
        <dbReference type="Google" id="ProtNLM"/>
    </source>
</evidence>
<evidence type="ECO:0000313" key="2">
    <source>
        <dbReference type="EMBL" id="GLP96745.1"/>
    </source>
</evidence>
<sequence length="419" mass="46574">MASLYNQTLLLRLLFLGIPLADALYGMLVYFGVELPISLGFRLLVVAYSLGVFVMFPADQKRWLAMFAMMLLLLASAAVWSVFNPSGVAEGVGIYLKSFYFLIILNLLLCLSDVPLERIVRYASFYAVMCAPLFVFSFVTGIGFATYGDYAFGTKSFFFSGNDIGLTVFLSSVFSAFGLIRYRKSLYYWPMLCGLLVLALLGTKTSFIFTLLLAGLIVFVWFSRPSRAVVIPVKLALLSCVPVVLVLSAKLIGENLEALAFQLEGFKSLLDAKGPRDFLIVFGKQVLSQFHGFQHLFGVGGDFYHLVGNEFFRHYVNDFMAPSRRAIESDIYDLWGCLGLISLVVILAVYVLIWRSLYQFYRNTSKLEFLVLWVGFGLVIAHGLLAGHVMGSPQVALMAGMCGYLVLRLKSNSASKEVS</sequence>
<reference evidence="2" key="1">
    <citation type="journal article" date="2014" name="Int. J. Syst. Evol. Microbiol.">
        <title>Complete genome sequence of Corynebacterium casei LMG S-19264T (=DSM 44701T), isolated from a smear-ripened cheese.</title>
        <authorList>
            <consortium name="US DOE Joint Genome Institute (JGI-PGF)"/>
            <person name="Walter F."/>
            <person name="Albersmeier A."/>
            <person name="Kalinowski J."/>
            <person name="Ruckert C."/>
        </authorList>
    </citation>
    <scope>NUCLEOTIDE SEQUENCE</scope>
    <source>
        <strain evidence="2">NBRC 101628</strain>
    </source>
</reference>
<keyword evidence="3" id="KW-1185">Reference proteome</keyword>
<name>A0AA37W0Z1_9GAMM</name>
<dbReference type="RefSeq" id="WP_095504063.1">
    <property type="nucleotide sequence ID" value="NZ_BSNC01000005.1"/>
</dbReference>
<feature type="transmembrane region" description="Helical" evidence="1">
    <location>
        <begin position="63"/>
        <end position="82"/>
    </location>
</feature>
<dbReference type="AlphaFoldDB" id="A0AA37W0Z1"/>
<keyword evidence="1" id="KW-1133">Transmembrane helix</keyword>
<feature type="transmembrane region" description="Helical" evidence="1">
    <location>
        <begin position="157"/>
        <end position="179"/>
    </location>
</feature>
<feature type="transmembrane region" description="Helical" evidence="1">
    <location>
        <begin position="9"/>
        <end position="33"/>
    </location>
</feature>
<dbReference type="Proteomes" id="UP001161422">
    <property type="component" value="Unassembled WGS sequence"/>
</dbReference>
<comment type="caution">
    <text evidence="2">The sequence shown here is derived from an EMBL/GenBank/DDBJ whole genome shotgun (WGS) entry which is preliminary data.</text>
</comment>
<keyword evidence="1" id="KW-0812">Transmembrane</keyword>
<proteinExistence type="predicted"/>
<feature type="transmembrane region" description="Helical" evidence="1">
    <location>
        <begin position="39"/>
        <end position="56"/>
    </location>
</feature>
<gene>
    <name evidence="2" type="ORF">GCM10007895_20510</name>
</gene>
<dbReference type="EMBL" id="BSNC01000005">
    <property type="protein sequence ID" value="GLP96745.1"/>
    <property type="molecule type" value="Genomic_DNA"/>
</dbReference>
<feature type="transmembrane region" description="Helical" evidence="1">
    <location>
        <begin position="207"/>
        <end position="223"/>
    </location>
</feature>
<evidence type="ECO:0000313" key="3">
    <source>
        <dbReference type="Proteomes" id="UP001161422"/>
    </source>
</evidence>
<accession>A0AA37W0Z1</accession>
<evidence type="ECO:0000256" key="1">
    <source>
        <dbReference type="SAM" id="Phobius"/>
    </source>
</evidence>
<feature type="transmembrane region" description="Helical" evidence="1">
    <location>
        <begin position="367"/>
        <end position="385"/>
    </location>
</feature>
<protein>
    <recommendedName>
        <fullName evidence="4">O-antigen ligase</fullName>
    </recommendedName>
</protein>
<feature type="transmembrane region" description="Helical" evidence="1">
    <location>
        <begin position="123"/>
        <end position="145"/>
    </location>
</feature>
<keyword evidence="1" id="KW-0472">Membrane</keyword>
<reference evidence="2" key="2">
    <citation type="submission" date="2023-01" db="EMBL/GenBank/DDBJ databases">
        <title>Draft genome sequence of Paraferrimonas sedimenticola strain NBRC 101628.</title>
        <authorList>
            <person name="Sun Q."/>
            <person name="Mori K."/>
        </authorList>
    </citation>
    <scope>NUCLEOTIDE SEQUENCE</scope>
    <source>
        <strain evidence="2">NBRC 101628</strain>
    </source>
</reference>
<feature type="transmembrane region" description="Helical" evidence="1">
    <location>
        <begin position="332"/>
        <end position="355"/>
    </location>
</feature>
<organism evidence="2 3">
    <name type="scientific">Paraferrimonas sedimenticola</name>
    <dbReference type="NCBI Taxonomy" id="375674"/>
    <lineage>
        <taxon>Bacteria</taxon>
        <taxon>Pseudomonadati</taxon>
        <taxon>Pseudomonadota</taxon>
        <taxon>Gammaproteobacteria</taxon>
        <taxon>Alteromonadales</taxon>
        <taxon>Ferrimonadaceae</taxon>
        <taxon>Paraferrimonas</taxon>
    </lineage>
</organism>